<dbReference type="RefSeq" id="WP_163937972.1">
    <property type="nucleotide sequence ID" value="NZ_BMQU01000001.1"/>
</dbReference>
<dbReference type="AlphaFoldDB" id="A0A6I5RSG7"/>
<dbReference type="InterPro" id="IPR009506">
    <property type="entry name" value="YjiS-like"/>
</dbReference>
<feature type="domain" description="YjiS-like" evidence="1">
    <location>
        <begin position="33"/>
        <end position="65"/>
    </location>
</feature>
<dbReference type="EMBL" id="JAAHBT010000183">
    <property type="protein sequence ID" value="NES10987.1"/>
    <property type="molecule type" value="Genomic_DNA"/>
</dbReference>
<keyword evidence="3" id="KW-1185">Reference proteome</keyword>
<name>A0A6I5RSG7_9PSED</name>
<evidence type="ECO:0000313" key="3">
    <source>
        <dbReference type="Proteomes" id="UP000471751"/>
    </source>
</evidence>
<sequence>MNGLSDVRLKVYSGELQAQQAPDVSGVGCGMGRWALMVHRWRSRRDLLTLDAEQLRDVGLTREQALHEGLKPFWRP</sequence>
<evidence type="ECO:0000313" key="2">
    <source>
        <dbReference type="EMBL" id="NES10987.1"/>
    </source>
</evidence>
<accession>A0A6I5RSG7</accession>
<protein>
    <submittedName>
        <fullName evidence="2">DUF1127 domain-containing protein</fullName>
    </submittedName>
</protein>
<dbReference type="Pfam" id="PF06568">
    <property type="entry name" value="YjiS-like"/>
    <property type="match status" value="1"/>
</dbReference>
<dbReference type="Proteomes" id="UP000471751">
    <property type="component" value="Unassembled WGS sequence"/>
</dbReference>
<comment type="caution">
    <text evidence="2">The sequence shown here is derived from an EMBL/GenBank/DDBJ whole genome shotgun (WGS) entry which is preliminary data.</text>
</comment>
<evidence type="ECO:0000259" key="1">
    <source>
        <dbReference type="Pfam" id="PF06568"/>
    </source>
</evidence>
<gene>
    <name evidence="2" type="ORF">G3O07_16545</name>
</gene>
<proteinExistence type="predicted"/>
<organism evidence="2 3">
    <name type="scientific">Pseudomonas laurentiana</name>
    <dbReference type="NCBI Taxonomy" id="2364649"/>
    <lineage>
        <taxon>Bacteria</taxon>
        <taxon>Pseudomonadati</taxon>
        <taxon>Pseudomonadota</taxon>
        <taxon>Gammaproteobacteria</taxon>
        <taxon>Pseudomonadales</taxon>
        <taxon>Pseudomonadaceae</taxon>
        <taxon>Pseudomonas</taxon>
    </lineage>
</organism>
<reference evidence="2 3" key="1">
    <citation type="submission" date="2020-02" db="EMBL/GenBank/DDBJ databases">
        <title>Broccoli isolated Pseudomonas sp.</title>
        <authorList>
            <person name="Fujikawa T."/>
            <person name="Sawada H."/>
        </authorList>
    </citation>
    <scope>NUCLEOTIDE SEQUENCE [LARGE SCALE GENOMIC DNA]</scope>
    <source>
        <strain evidence="2 3">JCM 32154</strain>
    </source>
</reference>